<name>J9GGC7_9ZZZZ</name>
<evidence type="ECO:0000313" key="3">
    <source>
        <dbReference type="EMBL" id="EJX00858.1"/>
    </source>
</evidence>
<reference evidence="3" key="1">
    <citation type="journal article" date="2012" name="PLoS ONE">
        <title>Gene sets for utilization of primary and secondary nutrition supplies in the distal gut of endangered iberian lynx.</title>
        <authorList>
            <person name="Alcaide M."/>
            <person name="Messina E."/>
            <person name="Richter M."/>
            <person name="Bargiela R."/>
            <person name="Peplies J."/>
            <person name="Huws S.A."/>
            <person name="Newbold C.J."/>
            <person name="Golyshin P.N."/>
            <person name="Simon M.A."/>
            <person name="Lopez G."/>
            <person name="Yakimov M.M."/>
            <person name="Ferrer M."/>
        </authorList>
    </citation>
    <scope>NUCLEOTIDE SEQUENCE</scope>
</reference>
<sequence>MSPQTKIVSLICAAGVGSRMRLGHPKQYMMLGDAPMLLQTIRALKRVERIDEIVVVVSPTDPYIDTLAEQFPEGVRVLRCGGRERAESVVNGLIAAAFPREAWVLVHDAARPCVRPAEVGLLLDTVLSDDSVAGGILASPVADTLKRADAQGRIL</sequence>
<dbReference type="Gene3D" id="3.90.550.10">
    <property type="entry name" value="Spore Coat Polysaccharide Biosynthesis Protein SpsA, Chain A"/>
    <property type="match status" value="1"/>
</dbReference>
<evidence type="ECO:0000256" key="1">
    <source>
        <dbReference type="ARBA" id="ARBA00022679"/>
    </source>
</evidence>
<dbReference type="InterPro" id="IPR018294">
    <property type="entry name" value="ISPD_synthase_CS"/>
</dbReference>
<dbReference type="PANTHER" id="PTHR32125">
    <property type="entry name" value="2-C-METHYL-D-ERYTHRITOL 4-PHOSPHATE CYTIDYLYLTRANSFERASE, CHLOROPLASTIC"/>
    <property type="match status" value="1"/>
</dbReference>
<proteinExistence type="predicted"/>
<accession>J9GGC7</accession>
<dbReference type="SUPFAM" id="SSF53448">
    <property type="entry name" value="Nucleotide-diphospho-sugar transferases"/>
    <property type="match status" value="1"/>
</dbReference>
<dbReference type="GO" id="GO:0008299">
    <property type="term" value="P:isoprenoid biosynthetic process"/>
    <property type="evidence" value="ECO:0007669"/>
    <property type="project" value="InterPro"/>
</dbReference>
<dbReference type="InterPro" id="IPR050088">
    <property type="entry name" value="IspD/TarI_cytidylyltransf_bact"/>
</dbReference>
<organism evidence="3">
    <name type="scientific">gut metagenome</name>
    <dbReference type="NCBI Taxonomy" id="749906"/>
    <lineage>
        <taxon>unclassified sequences</taxon>
        <taxon>metagenomes</taxon>
        <taxon>organismal metagenomes</taxon>
    </lineage>
</organism>
<dbReference type="InterPro" id="IPR034683">
    <property type="entry name" value="IspD/TarI"/>
</dbReference>
<dbReference type="EMBL" id="AMCI01003201">
    <property type="protein sequence ID" value="EJX00858.1"/>
    <property type="molecule type" value="Genomic_DNA"/>
</dbReference>
<protein>
    <submittedName>
        <fullName evidence="3">2-C-methyl-D-erythritol 4-phosphate cytidylyltransferase</fullName>
    </submittedName>
</protein>
<dbReference type="PROSITE" id="PS01295">
    <property type="entry name" value="ISPD"/>
    <property type="match status" value="1"/>
</dbReference>
<dbReference type="AlphaFoldDB" id="J9GGC7"/>
<keyword evidence="1 3" id="KW-0808">Transferase</keyword>
<comment type="caution">
    <text evidence="3">The sequence shown here is derived from an EMBL/GenBank/DDBJ whole genome shotgun (WGS) entry which is preliminary data.</text>
</comment>
<dbReference type="InterPro" id="IPR029044">
    <property type="entry name" value="Nucleotide-diphossugar_trans"/>
</dbReference>
<dbReference type="Pfam" id="PF01128">
    <property type="entry name" value="IspD"/>
    <property type="match status" value="1"/>
</dbReference>
<gene>
    <name evidence="3" type="ORF">EVA_11034</name>
</gene>
<dbReference type="PANTHER" id="PTHR32125:SF4">
    <property type="entry name" value="2-C-METHYL-D-ERYTHRITOL 4-PHOSPHATE CYTIDYLYLTRANSFERASE, CHLOROPLASTIC"/>
    <property type="match status" value="1"/>
</dbReference>
<dbReference type="GO" id="GO:0050518">
    <property type="term" value="F:2-C-methyl-D-erythritol 4-phosphate cytidylyltransferase activity"/>
    <property type="evidence" value="ECO:0007669"/>
    <property type="project" value="TreeGrafter"/>
</dbReference>
<keyword evidence="2 3" id="KW-0548">Nucleotidyltransferase</keyword>
<feature type="non-terminal residue" evidence="3">
    <location>
        <position position="155"/>
    </location>
</feature>
<evidence type="ECO:0000256" key="2">
    <source>
        <dbReference type="ARBA" id="ARBA00022695"/>
    </source>
</evidence>